<evidence type="ECO:0000256" key="3">
    <source>
        <dbReference type="ARBA" id="ARBA00022840"/>
    </source>
</evidence>
<dbReference type="PANTHER" id="PTHR12835:SF5">
    <property type="entry name" value="BIOTIN--PROTEIN LIGASE"/>
    <property type="match status" value="1"/>
</dbReference>
<evidence type="ECO:0000256" key="6">
    <source>
        <dbReference type="ARBA" id="ARBA00047846"/>
    </source>
</evidence>
<dbReference type="Proteomes" id="UP000808146">
    <property type="component" value="Unassembled WGS sequence"/>
</dbReference>
<keyword evidence="3" id="KW-0067">ATP-binding</keyword>
<dbReference type="GO" id="GO:0005524">
    <property type="term" value="F:ATP binding"/>
    <property type="evidence" value="ECO:0007669"/>
    <property type="project" value="UniProtKB-KW"/>
</dbReference>
<dbReference type="Pfam" id="PF03099">
    <property type="entry name" value="BPL_LplA_LipB"/>
    <property type="match status" value="1"/>
</dbReference>
<name>A0A9D7QKZ8_9RHOO</name>
<dbReference type="EMBL" id="JADKBR010000005">
    <property type="protein sequence ID" value="MBK8890193.1"/>
    <property type="molecule type" value="Genomic_DNA"/>
</dbReference>
<keyword evidence="1 8" id="KW-0436">Ligase</keyword>
<keyword evidence="2" id="KW-0547">Nucleotide-binding</keyword>
<dbReference type="SUPFAM" id="SSF55681">
    <property type="entry name" value="Class II aaRS and biotin synthetases"/>
    <property type="match status" value="1"/>
</dbReference>
<dbReference type="NCBIfam" id="TIGR00121">
    <property type="entry name" value="birA_ligase"/>
    <property type="match status" value="1"/>
</dbReference>
<dbReference type="InterPro" id="IPR003142">
    <property type="entry name" value="BPL_C"/>
</dbReference>
<dbReference type="AlphaFoldDB" id="A0A9D7QKZ8"/>
<evidence type="ECO:0000256" key="1">
    <source>
        <dbReference type="ARBA" id="ARBA00022598"/>
    </source>
</evidence>
<sequence length="263" mass="27383">MAPIDPELLKSLLGARAGCFDIVSVDDCDSTNSELMRRANQGAVASTVVVANRQSAGRGRRGRTWLSAPEASLTFSLLWRFSGPSGQLAGLSLAVGVGLAKGLESLGAQGIRLKWPNDVLVESGGGFAKLAGILVELATDRQGTQAVIGVGVNLRPPLDDLPQPAAGLDQALTPLPDRHALLAAILVELAETLEAFAVDGFSGAKMEWQQRHAWQGLAVRLLADDATAVDGICLGVDDDGALLLDTAAGGQRIFSGDVTLRRA</sequence>
<dbReference type="PANTHER" id="PTHR12835">
    <property type="entry name" value="BIOTIN PROTEIN LIGASE"/>
    <property type="match status" value="1"/>
</dbReference>
<dbReference type="InterPro" id="IPR008988">
    <property type="entry name" value="Transcriptional_repressor_C"/>
</dbReference>
<dbReference type="GO" id="GO:0005737">
    <property type="term" value="C:cytoplasm"/>
    <property type="evidence" value="ECO:0007669"/>
    <property type="project" value="TreeGrafter"/>
</dbReference>
<proteinExistence type="predicted"/>
<dbReference type="EC" id="6.3.4.15" evidence="5"/>
<dbReference type="Gene3D" id="3.30.930.10">
    <property type="entry name" value="Bira Bifunctional Protein, Domain 2"/>
    <property type="match status" value="1"/>
</dbReference>
<protein>
    <recommendedName>
        <fullName evidence="5">biotin--[biotin carboxyl-carrier protein] ligase</fullName>
        <ecNumber evidence="5">6.3.4.15</ecNumber>
    </recommendedName>
</protein>
<reference evidence="9" key="1">
    <citation type="journal article" date="2021" name="Nat. Commun.">
        <title>Connecting structure to function with the recovery of over 1000 high-quality metagenome-assembled genomes from activated sludge using long-read sequencing.</title>
        <authorList>
            <person name="Singleton C.M."/>
            <person name="Petriglieri F."/>
            <person name="Kristensen J.M."/>
            <person name="Kirkegaard R.H."/>
            <person name="Michaelsen T.Y."/>
            <person name="Andersen M.H."/>
            <person name="Kondrotaite Z."/>
            <person name="Karst S.M."/>
            <person name="Dueholm M.S."/>
            <person name="Nielsen P.H."/>
            <person name="Albertsen M."/>
        </authorList>
    </citation>
    <scope>NUCLEOTIDE SEQUENCE [LARGE SCALE GENOMIC DNA]</scope>
</reference>
<evidence type="ECO:0000313" key="9">
    <source>
        <dbReference type="Proteomes" id="UP000808146"/>
    </source>
</evidence>
<dbReference type="Pfam" id="PF02237">
    <property type="entry name" value="BPL_C"/>
    <property type="match status" value="1"/>
</dbReference>
<gene>
    <name evidence="8" type="ORF">IPN75_07200</name>
</gene>
<evidence type="ECO:0000259" key="7">
    <source>
        <dbReference type="PROSITE" id="PS51733"/>
    </source>
</evidence>
<evidence type="ECO:0000256" key="4">
    <source>
        <dbReference type="ARBA" id="ARBA00023267"/>
    </source>
</evidence>
<dbReference type="PROSITE" id="PS51733">
    <property type="entry name" value="BPL_LPL_CATALYTIC"/>
    <property type="match status" value="1"/>
</dbReference>
<comment type="caution">
    <text evidence="8">The sequence shown here is derived from an EMBL/GenBank/DDBJ whole genome shotgun (WGS) entry which is preliminary data.</text>
</comment>
<feature type="domain" description="BPL/LPL catalytic" evidence="7">
    <location>
        <begin position="6"/>
        <end position="197"/>
    </location>
</feature>
<dbReference type="InterPro" id="IPR004143">
    <property type="entry name" value="BPL_LPL_catalytic"/>
</dbReference>
<dbReference type="CDD" id="cd16442">
    <property type="entry name" value="BPL"/>
    <property type="match status" value="1"/>
</dbReference>
<keyword evidence="4" id="KW-0092">Biotin</keyword>
<dbReference type="Gene3D" id="2.30.30.100">
    <property type="match status" value="1"/>
</dbReference>
<dbReference type="GO" id="GO:0004077">
    <property type="term" value="F:biotin--[biotin carboxyl-carrier protein] ligase activity"/>
    <property type="evidence" value="ECO:0007669"/>
    <property type="project" value="UniProtKB-EC"/>
</dbReference>
<dbReference type="InterPro" id="IPR045864">
    <property type="entry name" value="aa-tRNA-synth_II/BPL/LPL"/>
</dbReference>
<evidence type="ECO:0000256" key="5">
    <source>
        <dbReference type="ARBA" id="ARBA00024227"/>
    </source>
</evidence>
<evidence type="ECO:0000256" key="2">
    <source>
        <dbReference type="ARBA" id="ARBA00022741"/>
    </source>
</evidence>
<accession>A0A9D7QKZ8</accession>
<evidence type="ECO:0000313" key="8">
    <source>
        <dbReference type="EMBL" id="MBK8890193.1"/>
    </source>
</evidence>
<organism evidence="8 9">
    <name type="scientific">Candidatus Dechloromonas phosphorivorans</name>
    <dbReference type="NCBI Taxonomy" id="2899244"/>
    <lineage>
        <taxon>Bacteria</taxon>
        <taxon>Pseudomonadati</taxon>
        <taxon>Pseudomonadota</taxon>
        <taxon>Betaproteobacteria</taxon>
        <taxon>Rhodocyclales</taxon>
        <taxon>Azonexaceae</taxon>
        <taxon>Dechloromonas</taxon>
    </lineage>
</organism>
<comment type="catalytic activity">
    <reaction evidence="6">
        <text>biotin + L-lysyl-[protein] + ATP = N(6)-biotinyl-L-lysyl-[protein] + AMP + diphosphate + H(+)</text>
        <dbReference type="Rhea" id="RHEA:11756"/>
        <dbReference type="Rhea" id="RHEA-COMP:9752"/>
        <dbReference type="Rhea" id="RHEA-COMP:10505"/>
        <dbReference type="ChEBI" id="CHEBI:15378"/>
        <dbReference type="ChEBI" id="CHEBI:29969"/>
        <dbReference type="ChEBI" id="CHEBI:30616"/>
        <dbReference type="ChEBI" id="CHEBI:33019"/>
        <dbReference type="ChEBI" id="CHEBI:57586"/>
        <dbReference type="ChEBI" id="CHEBI:83144"/>
        <dbReference type="ChEBI" id="CHEBI:456215"/>
        <dbReference type="EC" id="6.3.4.15"/>
    </reaction>
</comment>
<dbReference type="InterPro" id="IPR004408">
    <property type="entry name" value="Biotin_CoA_COase_ligase"/>
</dbReference>
<dbReference type="SUPFAM" id="SSF50037">
    <property type="entry name" value="C-terminal domain of transcriptional repressors"/>
    <property type="match status" value="1"/>
</dbReference>